<name>A0A330M3D1_9GAMM</name>
<dbReference type="EMBL" id="LS483452">
    <property type="protein sequence ID" value="SQH76701.1"/>
    <property type="molecule type" value="Genomic_DNA"/>
</dbReference>
<protein>
    <submittedName>
        <fullName evidence="3">Inter-alpha-trypsin inhibitor domain protein</fullName>
    </submittedName>
</protein>
<sequence length="763" mass="84735">MNSEIGLTTPFGEDIALKAVSIKAKLNGILAEIDVKQQYKNNEKNNIETVYTFPLPIDAVLLQLNVEINGHTLEGQVKVNSVAEEEYEQAVTSGDTAVMLKKIRDGLYSINLGNLLAGESAIIHFTYAQLNEWQGDRLRFYIPTTLAPKYGKPRMAGLAEHEVPSHSLSAAYQFDFQADIEGELADAAITSPTHSITQALDAEGLHLGLLDVAQPMDRDLIIEIAKPNSYVGEGLWAKDGEQIVALTSFYPQLDIQTKRQPRCIKMVVDCSGSMIGDSINQASIALQAIVEQLEDDDWFNIILFGSHHKLIFNKSVQATPKNLQRVEKTLQNLRADLGGTEMDSALQAAYSSKTPKNIPTDILLITDGQIWDEDNLLTNAQASEHRHFVVGVGSAVSEAFLSKLASETGGASEFVTPNENMSSRIVRHFERINQPRLHNSKISWPKHNEAIQQSPQQLSPLFAGDTINVFSWLDIGKCSQDEFDGQAELNFSCKDSDGIDVKHTQKISLAHTDNHTLARLAAHSRITEVNKTEALDLADKYQLVTESTSYILVKVNEQNNELGLPKLRTVPHQLPAGQSGFGSVVCESSDIVCQGMPISLSEPMSKIDYSDIPMFLRKQADDTPIKQQNSSPHDLHIPIPKLLNDNLTLSQVEEHQSLAHSLNSEFTPDNNMGIGEFDIFDIDELGEDEAIIEILYQLEHAGYNEQKLVAAWLSLYNEFNPDNQFSRHVTRLIRILCKDLDVSAELINNIREMMTLEMAQTAN</sequence>
<dbReference type="Proteomes" id="UP000250123">
    <property type="component" value="Chromosome SHEWBE"/>
</dbReference>
<reference evidence="4" key="1">
    <citation type="submission" date="2018-06" db="EMBL/GenBank/DDBJ databases">
        <authorList>
            <person name="Cea G.-C."/>
            <person name="William W."/>
        </authorList>
    </citation>
    <scope>NUCLEOTIDE SEQUENCE [LARGE SCALE GENOMIC DNA]</scope>
    <source>
        <strain evidence="4">DB21MT-2</strain>
    </source>
</reference>
<dbReference type="KEGG" id="sbk:SHEWBE_2738"/>
<dbReference type="PROSITE" id="PS50234">
    <property type="entry name" value="VWFA"/>
    <property type="match status" value="1"/>
</dbReference>
<dbReference type="SMART" id="SM00327">
    <property type="entry name" value="VWA"/>
    <property type="match status" value="1"/>
</dbReference>
<dbReference type="RefSeq" id="WP_112352813.1">
    <property type="nucleotide sequence ID" value="NZ_LS483452.1"/>
</dbReference>
<dbReference type="InterPro" id="IPR002035">
    <property type="entry name" value="VWF_A"/>
</dbReference>
<evidence type="ECO:0000313" key="3">
    <source>
        <dbReference type="EMBL" id="SQH76701.1"/>
    </source>
</evidence>
<gene>
    <name evidence="3" type="ORF">SHEWBE_2738</name>
</gene>
<dbReference type="AlphaFoldDB" id="A0A330M3D1"/>
<dbReference type="PROSITE" id="PS51468">
    <property type="entry name" value="VIT"/>
    <property type="match status" value="1"/>
</dbReference>
<evidence type="ECO:0000259" key="1">
    <source>
        <dbReference type="PROSITE" id="PS50234"/>
    </source>
</evidence>
<dbReference type="PANTHER" id="PTHR45737">
    <property type="entry name" value="VON WILLEBRAND FACTOR A DOMAIN-CONTAINING PROTEIN 5A"/>
    <property type="match status" value="1"/>
</dbReference>
<evidence type="ECO:0000259" key="2">
    <source>
        <dbReference type="PROSITE" id="PS51468"/>
    </source>
</evidence>
<feature type="domain" description="VWFA" evidence="1">
    <location>
        <begin position="263"/>
        <end position="432"/>
    </location>
</feature>
<dbReference type="OrthoDB" id="9784383at2"/>
<dbReference type="PANTHER" id="PTHR45737:SF6">
    <property type="entry name" value="VON WILLEBRAND FACTOR A DOMAIN-CONTAINING PROTEIN 5A"/>
    <property type="match status" value="1"/>
</dbReference>
<evidence type="ECO:0000313" key="4">
    <source>
        <dbReference type="Proteomes" id="UP000250123"/>
    </source>
</evidence>
<feature type="domain" description="VIT" evidence="2">
    <location>
        <begin position="1"/>
        <end position="129"/>
    </location>
</feature>
<organism evidence="3 4">
    <name type="scientific">Shewanella benthica</name>
    <dbReference type="NCBI Taxonomy" id="43661"/>
    <lineage>
        <taxon>Bacteria</taxon>
        <taxon>Pseudomonadati</taxon>
        <taxon>Pseudomonadota</taxon>
        <taxon>Gammaproteobacteria</taxon>
        <taxon>Alteromonadales</taxon>
        <taxon>Shewanellaceae</taxon>
        <taxon>Shewanella</taxon>
    </lineage>
</organism>
<dbReference type="Gene3D" id="3.40.50.410">
    <property type="entry name" value="von Willebrand factor, type A domain"/>
    <property type="match status" value="1"/>
</dbReference>
<proteinExistence type="predicted"/>
<dbReference type="SUPFAM" id="SSF53300">
    <property type="entry name" value="vWA-like"/>
    <property type="match status" value="1"/>
</dbReference>
<accession>A0A330M3D1</accession>
<dbReference type="InterPro" id="IPR036465">
    <property type="entry name" value="vWFA_dom_sf"/>
</dbReference>
<dbReference type="InterPro" id="IPR013694">
    <property type="entry name" value="VIT"/>
</dbReference>
<dbReference type="Pfam" id="PF13768">
    <property type="entry name" value="VWA_3"/>
    <property type="match status" value="1"/>
</dbReference>
<dbReference type="Pfam" id="PF08487">
    <property type="entry name" value="VIT"/>
    <property type="match status" value="1"/>
</dbReference>
<dbReference type="SMART" id="SM00609">
    <property type="entry name" value="VIT"/>
    <property type="match status" value="1"/>
</dbReference>